<organism evidence="2 3">
    <name type="scientific">Lepidopterella palustris CBS 459.81</name>
    <dbReference type="NCBI Taxonomy" id="1314670"/>
    <lineage>
        <taxon>Eukaryota</taxon>
        <taxon>Fungi</taxon>
        <taxon>Dikarya</taxon>
        <taxon>Ascomycota</taxon>
        <taxon>Pezizomycotina</taxon>
        <taxon>Dothideomycetes</taxon>
        <taxon>Pleosporomycetidae</taxon>
        <taxon>Mytilinidiales</taxon>
        <taxon>Argynnaceae</taxon>
        <taxon>Lepidopterella</taxon>
    </lineage>
</organism>
<proteinExistence type="predicted"/>
<gene>
    <name evidence="2" type="ORF">K432DRAFT_30048</name>
</gene>
<evidence type="ECO:0000256" key="1">
    <source>
        <dbReference type="SAM" id="MobiDB-lite"/>
    </source>
</evidence>
<name>A0A8E2EBU7_9PEZI</name>
<dbReference type="OrthoDB" id="10261951at2759"/>
<evidence type="ECO:0008006" key="4">
    <source>
        <dbReference type="Google" id="ProtNLM"/>
    </source>
</evidence>
<feature type="region of interest" description="Disordered" evidence="1">
    <location>
        <begin position="1"/>
        <end position="49"/>
    </location>
</feature>
<dbReference type="AlphaFoldDB" id="A0A8E2EBU7"/>
<dbReference type="InterPro" id="IPR046347">
    <property type="entry name" value="bZIP_sf"/>
</dbReference>
<keyword evidence="3" id="KW-1185">Reference proteome</keyword>
<reference evidence="2 3" key="1">
    <citation type="journal article" date="2016" name="Nat. Commun.">
        <title>Ectomycorrhizal ecology is imprinted in the genome of the dominant symbiotic fungus Cenococcum geophilum.</title>
        <authorList>
            <consortium name="DOE Joint Genome Institute"/>
            <person name="Peter M."/>
            <person name="Kohler A."/>
            <person name="Ohm R.A."/>
            <person name="Kuo A."/>
            <person name="Krutzmann J."/>
            <person name="Morin E."/>
            <person name="Arend M."/>
            <person name="Barry K.W."/>
            <person name="Binder M."/>
            <person name="Choi C."/>
            <person name="Clum A."/>
            <person name="Copeland A."/>
            <person name="Grisel N."/>
            <person name="Haridas S."/>
            <person name="Kipfer T."/>
            <person name="LaButti K."/>
            <person name="Lindquist E."/>
            <person name="Lipzen A."/>
            <person name="Maire R."/>
            <person name="Meier B."/>
            <person name="Mihaltcheva S."/>
            <person name="Molinier V."/>
            <person name="Murat C."/>
            <person name="Poggeler S."/>
            <person name="Quandt C.A."/>
            <person name="Sperisen C."/>
            <person name="Tritt A."/>
            <person name="Tisserant E."/>
            <person name="Crous P.W."/>
            <person name="Henrissat B."/>
            <person name="Nehls U."/>
            <person name="Egli S."/>
            <person name="Spatafora J.W."/>
            <person name="Grigoriev I.V."/>
            <person name="Martin F.M."/>
        </authorList>
    </citation>
    <scope>NUCLEOTIDE SEQUENCE [LARGE SCALE GENOMIC DNA]</scope>
    <source>
        <strain evidence="2 3">CBS 459.81</strain>
    </source>
</reference>
<accession>A0A8E2EBU7</accession>
<feature type="compositionally biased region" description="Basic and acidic residues" evidence="1">
    <location>
        <begin position="18"/>
        <end position="29"/>
    </location>
</feature>
<dbReference type="EMBL" id="KV744938">
    <property type="protein sequence ID" value="OCK80963.1"/>
    <property type="molecule type" value="Genomic_DNA"/>
</dbReference>
<dbReference type="SUPFAM" id="SSF57959">
    <property type="entry name" value="Leucine zipper domain"/>
    <property type="match status" value="1"/>
</dbReference>
<evidence type="ECO:0000313" key="3">
    <source>
        <dbReference type="Proteomes" id="UP000250266"/>
    </source>
</evidence>
<feature type="region of interest" description="Disordered" evidence="1">
    <location>
        <begin position="213"/>
        <end position="240"/>
    </location>
</feature>
<feature type="region of interest" description="Disordered" evidence="1">
    <location>
        <begin position="121"/>
        <end position="175"/>
    </location>
</feature>
<dbReference type="Gene3D" id="1.20.5.170">
    <property type="match status" value="1"/>
</dbReference>
<protein>
    <recommendedName>
        <fullName evidence="4">BZIP domain-containing protein</fullName>
    </recommendedName>
</protein>
<dbReference type="CDD" id="cd14688">
    <property type="entry name" value="bZIP_YAP"/>
    <property type="match status" value="1"/>
</dbReference>
<dbReference type="Pfam" id="PF11905">
    <property type="entry name" value="DUF3425"/>
    <property type="match status" value="1"/>
</dbReference>
<dbReference type="PANTHER" id="PTHR37012:SF2">
    <property type="entry name" value="BZIP DOMAIN-CONTAINING PROTEIN-RELATED"/>
    <property type="match status" value="1"/>
</dbReference>
<sequence length="513" mass="57751">MHSSLKMPSGPRNNVNKRSAEIDSMEQQKRDKKRAQNRRAQQCYREKQAARMKQLAEMVQELESSSTTEAKDGRSQLELLKENQSLRESLLRMRKSLLSLSSAASFSADDEIFKRILDKSKDDKPQTAAIEPSPRASSVDATSPWYAFDLPETLNAPNPGDHFSSALEPDSSEPAAHKHYGFLESSDLLEKMLRPTATITNLPSPHVLSPDIQQPPAYSDEHFISPSLPHPDTNSGNNIPLRESDEPLLSISNPLSSNPFVTGSPLLALESTIKEVIATMKFNSLRERLGIPQSPFCLSPEQAEVFDSQTREGIISFAVRVMLKSTPLGGYVRVMDYSALVESIIQWRIHPSSENRAKIPQPFRPTVLQTRFRDHHPAIDFLFNGDLRDQLLLHMDYVDMDKLGFDCVKSIVREYPEFGVALPVLDTFAHMANAEVALSGGATGFNYLQDIKYGVREESITQNLIDKVRKYCLDKMCDRKLSPTFEKAYPFLDLSNIVTKLPVVDYRSIEFAF</sequence>
<dbReference type="PANTHER" id="PTHR37012">
    <property type="entry name" value="B-ZIP TRANSCRIPTION FACTOR (EUROFUNG)-RELATED"/>
    <property type="match status" value="1"/>
</dbReference>
<dbReference type="InterPro" id="IPR021833">
    <property type="entry name" value="DUF3425"/>
</dbReference>
<dbReference type="Proteomes" id="UP000250266">
    <property type="component" value="Unassembled WGS sequence"/>
</dbReference>
<dbReference type="GO" id="GO:0003700">
    <property type="term" value="F:DNA-binding transcription factor activity"/>
    <property type="evidence" value="ECO:0007669"/>
    <property type="project" value="InterPro"/>
</dbReference>
<evidence type="ECO:0000313" key="2">
    <source>
        <dbReference type="EMBL" id="OCK80963.1"/>
    </source>
</evidence>